<keyword evidence="2" id="KW-0472">Membrane</keyword>
<sequence length="66" mass="7342">MLISTTEEDATIYFTVMIGMFSLFDYITAQSSVEFHEEKEDLEEQDSHGDDKDPQSSGAMSIGASK</sequence>
<dbReference type="Proteomes" id="UP000015344">
    <property type="component" value="Unassembled WGS sequence"/>
</dbReference>
<evidence type="ECO:0000313" key="4">
    <source>
        <dbReference type="Proteomes" id="UP000015344"/>
    </source>
</evidence>
<accession>S9SE75</accession>
<keyword evidence="2" id="KW-0812">Transmembrane</keyword>
<protein>
    <submittedName>
        <fullName evidence="3">Uncharacterized protein</fullName>
    </submittedName>
</protein>
<feature type="compositionally biased region" description="Basic and acidic residues" evidence="1">
    <location>
        <begin position="35"/>
        <end position="54"/>
    </location>
</feature>
<name>S9SE75_PAEAL</name>
<feature type="transmembrane region" description="Helical" evidence="2">
    <location>
        <begin position="12"/>
        <end position="29"/>
    </location>
</feature>
<feature type="region of interest" description="Disordered" evidence="1">
    <location>
        <begin position="35"/>
        <end position="66"/>
    </location>
</feature>
<keyword evidence="2" id="KW-1133">Transmembrane helix</keyword>
<gene>
    <name evidence="3" type="ORF">PAALTS15_26984</name>
</gene>
<proteinExistence type="predicted"/>
<evidence type="ECO:0000313" key="3">
    <source>
        <dbReference type="EMBL" id="EPY04162.1"/>
    </source>
</evidence>
<dbReference type="EMBL" id="ATMT01000100">
    <property type="protein sequence ID" value="EPY04162.1"/>
    <property type="molecule type" value="Genomic_DNA"/>
</dbReference>
<evidence type="ECO:0000256" key="2">
    <source>
        <dbReference type="SAM" id="Phobius"/>
    </source>
</evidence>
<dbReference type="PATRIC" id="fig|1117108.3.peg.5569"/>
<dbReference type="AlphaFoldDB" id="S9SE75"/>
<evidence type="ECO:0000256" key="1">
    <source>
        <dbReference type="SAM" id="MobiDB-lite"/>
    </source>
</evidence>
<dbReference type="RefSeq" id="WP_021262526.1">
    <property type="nucleotide sequence ID" value="NZ_ATMT01000100.1"/>
</dbReference>
<comment type="caution">
    <text evidence="3">The sequence shown here is derived from an EMBL/GenBank/DDBJ whole genome shotgun (WGS) entry which is preliminary data.</text>
</comment>
<reference evidence="3 4" key="1">
    <citation type="submission" date="2013-05" db="EMBL/GenBank/DDBJ databases">
        <authorList>
            <person name="Strain E.A."/>
            <person name="Brown E."/>
            <person name="Allard M.W."/>
            <person name="Luo Y.L."/>
        </authorList>
    </citation>
    <scope>NUCLEOTIDE SEQUENCE [LARGE SCALE GENOMIC DNA]</scope>
    <source>
        <strain evidence="3 4">TS-15</strain>
    </source>
</reference>
<organism evidence="3 4">
    <name type="scientific">Paenibacillus alvei TS-15</name>
    <dbReference type="NCBI Taxonomy" id="1117108"/>
    <lineage>
        <taxon>Bacteria</taxon>
        <taxon>Bacillati</taxon>
        <taxon>Bacillota</taxon>
        <taxon>Bacilli</taxon>
        <taxon>Bacillales</taxon>
        <taxon>Paenibacillaceae</taxon>
        <taxon>Paenibacillus</taxon>
    </lineage>
</organism>